<dbReference type="RefSeq" id="WP_273198142.1">
    <property type="nucleotide sequence ID" value="NZ_CAKMIC010000003.1"/>
</dbReference>
<dbReference type="GO" id="GO:0008933">
    <property type="term" value="F:peptidoglycan lytic transglycosylase activity"/>
    <property type="evidence" value="ECO:0007669"/>
    <property type="project" value="InterPro"/>
</dbReference>
<dbReference type="InterPro" id="IPR023346">
    <property type="entry name" value="Lysozyme-like_dom_sf"/>
</dbReference>
<accession>A0A921STW4</accession>
<dbReference type="PANTHER" id="PTHR37423">
    <property type="entry name" value="SOLUBLE LYTIC MUREIN TRANSGLYCOSYLASE-RELATED"/>
    <property type="match status" value="1"/>
</dbReference>
<comment type="caution">
    <text evidence="4">The sequence shown here is derived from an EMBL/GenBank/DDBJ whole genome shotgun (WGS) entry which is preliminary data.</text>
</comment>
<name>A0A921STW4_9BACT</name>
<dbReference type="EMBL" id="DYUD01000008">
    <property type="protein sequence ID" value="HJG88086.1"/>
    <property type="molecule type" value="Genomic_DNA"/>
</dbReference>
<gene>
    <name evidence="4" type="ORF">K8U91_01225</name>
</gene>
<evidence type="ECO:0000313" key="4">
    <source>
        <dbReference type="EMBL" id="HJG88086.1"/>
    </source>
</evidence>
<dbReference type="GO" id="GO:0016020">
    <property type="term" value="C:membrane"/>
    <property type="evidence" value="ECO:0007669"/>
    <property type="project" value="InterPro"/>
</dbReference>
<evidence type="ECO:0000313" key="5">
    <source>
        <dbReference type="Proteomes" id="UP000757103"/>
    </source>
</evidence>
<evidence type="ECO:0000259" key="3">
    <source>
        <dbReference type="Pfam" id="PF01464"/>
    </source>
</evidence>
<organism evidence="4 5">
    <name type="scientific">Barnesiella viscericola</name>
    <dbReference type="NCBI Taxonomy" id="397865"/>
    <lineage>
        <taxon>Bacteria</taxon>
        <taxon>Pseudomonadati</taxon>
        <taxon>Bacteroidota</taxon>
        <taxon>Bacteroidia</taxon>
        <taxon>Bacteroidales</taxon>
        <taxon>Barnesiellaceae</taxon>
        <taxon>Barnesiella</taxon>
    </lineage>
</organism>
<dbReference type="PROSITE" id="PS00922">
    <property type="entry name" value="TRANSGLYCOSYLASE"/>
    <property type="match status" value="1"/>
</dbReference>
<dbReference type="Proteomes" id="UP000757103">
    <property type="component" value="Unassembled WGS sequence"/>
</dbReference>
<dbReference type="SUPFAM" id="SSF53955">
    <property type="entry name" value="Lysozyme-like"/>
    <property type="match status" value="1"/>
</dbReference>
<feature type="domain" description="Transglycosylase SLT" evidence="3">
    <location>
        <begin position="93"/>
        <end position="190"/>
    </location>
</feature>
<keyword evidence="2" id="KW-0732">Signal</keyword>
<feature type="chain" id="PRO_5036851598" evidence="2">
    <location>
        <begin position="22"/>
        <end position="315"/>
    </location>
</feature>
<dbReference type="InterPro" id="IPR008258">
    <property type="entry name" value="Transglycosylase_SLT_dom_1"/>
</dbReference>
<protein>
    <submittedName>
        <fullName evidence="4">Lytic transglycosylase domain-containing protein</fullName>
    </submittedName>
</protein>
<dbReference type="Gene3D" id="1.10.530.10">
    <property type="match status" value="1"/>
</dbReference>
<evidence type="ECO:0000256" key="2">
    <source>
        <dbReference type="SAM" id="SignalP"/>
    </source>
</evidence>
<dbReference type="GO" id="GO:0000270">
    <property type="term" value="P:peptidoglycan metabolic process"/>
    <property type="evidence" value="ECO:0007669"/>
    <property type="project" value="InterPro"/>
</dbReference>
<proteinExistence type="inferred from homology"/>
<reference evidence="4" key="2">
    <citation type="submission" date="2021-09" db="EMBL/GenBank/DDBJ databases">
        <authorList>
            <person name="Gilroy R."/>
        </authorList>
    </citation>
    <scope>NUCLEOTIDE SEQUENCE</scope>
    <source>
        <strain evidence="4">CHK121-7720</strain>
    </source>
</reference>
<reference evidence="4" key="1">
    <citation type="journal article" date="2021" name="PeerJ">
        <title>Extensive microbial diversity within the chicken gut microbiome revealed by metagenomics and culture.</title>
        <authorList>
            <person name="Gilroy R."/>
            <person name="Ravi A."/>
            <person name="Getino M."/>
            <person name="Pursley I."/>
            <person name="Horton D.L."/>
            <person name="Alikhan N.F."/>
            <person name="Baker D."/>
            <person name="Gharbi K."/>
            <person name="Hall N."/>
            <person name="Watson M."/>
            <person name="Adriaenssens E.M."/>
            <person name="Foster-Nyarko E."/>
            <person name="Jarju S."/>
            <person name="Secka A."/>
            <person name="Antonio M."/>
            <person name="Oren A."/>
            <person name="Chaudhuri R.R."/>
            <person name="La Ragione R."/>
            <person name="Hildebrand F."/>
            <person name="Pallen M.J."/>
        </authorList>
    </citation>
    <scope>NUCLEOTIDE SEQUENCE</scope>
    <source>
        <strain evidence="4">CHK121-7720</strain>
    </source>
</reference>
<dbReference type="AlphaFoldDB" id="A0A921STW4"/>
<dbReference type="Pfam" id="PF01464">
    <property type="entry name" value="SLT"/>
    <property type="match status" value="1"/>
</dbReference>
<feature type="signal peptide" evidence="2">
    <location>
        <begin position="1"/>
        <end position="21"/>
    </location>
</feature>
<evidence type="ECO:0000256" key="1">
    <source>
        <dbReference type="ARBA" id="ARBA00007734"/>
    </source>
</evidence>
<sequence>MKLRHCFIVALSVLSSSWAFSETATAQKEFSDVVIPEFPLQMKFAGETVDLDRLDMYERFDRELTTLCYMHSSTSLAIKRANRYFPIMAPILKEEGIPSDFLYLAVIESTLNPRAVSPAKAMGIWQIMPRTGREYGLEVNDDIDERCHVEKSTRAACRYLKEAYAKYGSWTTVAASYNAGMGRISSELEKQLADHSFDLWLNEETSRYVFRILAMKEIFSSPSKYGYKLKTRQLYQPVRYTEVRVDTTINNLALFAQSQGISYAQLKEANPWLRARTMPDKSRKVYYIKIPQKEDLFYTKRKFTAYRKEWVIDKK</sequence>
<dbReference type="InterPro" id="IPR000189">
    <property type="entry name" value="Transglyc_AS"/>
</dbReference>
<dbReference type="CDD" id="cd16894">
    <property type="entry name" value="MltD-like"/>
    <property type="match status" value="1"/>
</dbReference>
<dbReference type="PANTHER" id="PTHR37423:SF2">
    <property type="entry name" value="MEMBRANE-BOUND LYTIC MUREIN TRANSGLYCOSYLASE C"/>
    <property type="match status" value="1"/>
</dbReference>
<comment type="similarity">
    <text evidence="1">Belongs to the transglycosylase Slt family.</text>
</comment>